<feature type="signal peptide" evidence="2">
    <location>
        <begin position="1"/>
        <end position="20"/>
    </location>
</feature>
<reference evidence="3 4" key="1">
    <citation type="submission" date="2017-09" db="EMBL/GenBank/DDBJ databases">
        <title>Depth-based differentiation of microbial function through sediment-hosted aquifers and enrichment of novel symbionts in the deep terrestrial subsurface.</title>
        <authorList>
            <person name="Probst A.J."/>
            <person name="Ladd B."/>
            <person name="Jarett J.K."/>
            <person name="Geller-Mcgrath D.E."/>
            <person name="Sieber C.M."/>
            <person name="Emerson J.B."/>
            <person name="Anantharaman K."/>
            <person name="Thomas B.C."/>
            <person name="Malmstrom R."/>
            <person name="Stieglmeier M."/>
            <person name="Klingl A."/>
            <person name="Woyke T."/>
            <person name="Ryan C.M."/>
            <person name="Banfield J.F."/>
        </authorList>
    </citation>
    <scope>NUCLEOTIDE SEQUENCE [LARGE SCALE GENOMIC DNA]</scope>
    <source>
        <strain evidence="3">CG22_combo_CG10-13_8_21_14_all_01_47_9</strain>
    </source>
</reference>
<proteinExistence type="predicted"/>
<evidence type="ECO:0000256" key="2">
    <source>
        <dbReference type="SAM" id="SignalP"/>
    </source>
</evidence>
<dbReference type="EMBL" id="PCTU01000026">
    <property type="protein sequence ID" value="PIP88325.1"/>
    <property type="molecule type" value="Genomic_DNA"/>
</dbReference>
<protein>
    <recommendedName>
        <fullName evidence="5">DUF5667 domain-containing protein</fullName>
    </recommendedName>
</protein>
<sequence>MRKILTCFCLLLLAVVPARAEENASPSTLKRNRQEIQTRRQEFKEKVNQIRDEKKQQILEHISSQLTLINDRTTQAMLKHLERIQALLNKIKVRMPAVDIAAAQTKINEAEAAVNAQAEKEYVIEFINESGLRVGASAAKTQFRADIKAVREKVRLARQAVVDVLKAAKAL</sequence>
<feature type="chain" id="PRO_5013769229" description="DUF5667 domain-containing protein" evidence="2">
    <location>
        <begin position="21"/>
        <end position="171"/>
    </location>
</feature>
<dbReference type="Proteomes" id="UP000229981">
    <property type="component" value="Unassembled WGS sequence"/>
</dbReference>
<evidence type="ECO:0000313" key="3">
    <source>
        <dbReference type="EMBL" id="PIP88325.1"/>
    </source>
</evidence>
<evidence type="ECO:0000313" key="4">
    <source>
        <dbReference type="Proteomes" id="UP000229981"/>
    </source>
</evidence>
<comment type="caution">
    <text evidence="3">The sequence shown here is derived from an EMBL/GenBank/DDBJ whole genome shotgun (WGS) entry which is preliminary data.</text>
</comment>
<gene>
    <name evidence="3" type="ORF">COW80_00915</name>
</gene>
<evidence type="ECO:0000256" key="1">
    <source>
        <dbReference type="SAM" id="Coils"/>
    </source>
</evidence>
<organism evidence="3 4">
    <name type="scientific">Candidatus Beckwithbacteria bacterium CG22_combo_CG10-13_8_21_14_all_01_47_9</name>
    <dbReference type="NCBI Taxonomy" id="1974496"/>
    <lineage>
        <taxon>Bacteria</taxon>
        <taxon>Candidatus Beckwithiibacteriota</taxon>
    </lineage>
</organism>
<name>A0A2H0E1M0_9BACT</name>
<evidence type="ECO:0008006" key="5">
    <source>
        <dbReference type="Google" id="ProtNLM"/>
    </source>
</evidence>
<keyword evidence="2" id="KW-0732">Signal</keyword>
<feature type="coiled-coil region" evidence="1">
    <location>
        <begin position="33"/>
        <end position="60"/>
    </location>
</feature>
<dbReference type="AlphaFoldDB" id="A0A2H0E1M0"/>
<accession>A0A2H0E1M0</accession>
<keyword evidence="1" id="KW-0175">Coiled coil</keyword>